<dbReference type="SUPFAM" id="SSF49464">
    <property type="entry name" value="Carboxypeptidase regulatory domain-like"/>
    <property type="match status" value="1"/>
</dbReference>
<keyword evidence="2 8" id="KW-0813">Transport</keyword>
<dbReference type="Gene3D" id="2.60.40.1120">
    <property type="entry name" value="Carboxypeptidase-like, regulatory domain"/>
    <property type="match status" value="1"/>
</dbReference>
<sequence length="1009" mass="111512">MTKYYQLRRVFSLAVLFTFFSVMAFAQKVITGTVVSAEDNEPIPGANVLIKGTATGTITDFEGTFQLEASNESTLLVSFVGYQPQEIKVGSQTNIDVKLATDVTSLNEVVVIGYGSAKKEDLTGSVQSINASDFNQGAITSPQELLNGKVAGVQITTGGGAPGAGATIRVRGGSSLTASNDPLIVIDGVPIDNGETAGMPNPLSTINPNDIETFTVLKDASATAIYGSRASNGVILITTKKGTKDFSVSYTGNVSVSTPLKKLDVLNAQQYQDAVNAKYGEENRFNAFMGVTGPDGERQMFDTNWQDQIFQTAVSTEHNVAVGGTVGEVLPYRVSVGYNHNEGILKTSSMDRTTVGLNLSPKFFDDHLKVNLNAKYSNVQNQFADDGAIGAAVSFDPTKPVMIDDQKYGGYFAWEDSDGNPNVLSPKNPLALLEQKDNRSNVNRLIGNLSMDYKFHFLPDLKANLNLGYDHSKSNGDVIIDPLGVFDVESFNKGGFHSTYEQEKKNELLDFYLQYNKDITAIDSRIEVMGGYSWQHFWWETFDTNEFADGTHRDDKEILRRSENYLVSFFGRANLTFKERLNLTATLRNDGSSRFSGDNQWGLFPSFAAAYNFKKDGWLKNSNLISNLKLRAGWGVTGQQDVGSDYPSFGTYSRGLSSAQYVFYKKDGVGTMVPINTLRPNAYDANLKWETTKTTNVGIDYGFMDEKFSGSLDVYHRNTTDLLNQIPVAAGTNFRNQVITNVGSMVNKGFELSLNYKAIQTSDLNWNLSFNATRNYNEITKLTAVDDPSYKGVLVGGIDGATGQTAQIHATGSSAFSYYVYEQVYDANGRPIEDAFVDRNGDGQINEDDKYISDKNFQPDWMLGFSTNLTYKNWDFSMALRANLGIYNYNNVVAKNAKFTNVQTGNTFVNNLHSDIYNTGFIGNINEDRFFQSDYFIQKADFLRMDNIMIGYNFFNVMGSSTNARVYATVNNAFVISPYDGIDPEVFGGMDNNFYPRPRTYMLGVNLTF</sequence>
<dbReference type="RefSeq" id="WP_338397585.1">
    <property type="nucleotide sequence ID" value="NZ_AP025292.1"/>
</dbReference>
<reference evidence="13 14" key="1">
    <citation type="submission" date="2021-12" db="EMBL/GenBank/DDBJ databases">
        <title>Genome sequencing of bacteria with rrn-lacking chromosome and rrn-plasmid.</title>
        <authorList>
            <person name="Anda M."/>
            <person name="Iwasaki W."/>
        </authorList>
    </citation>
    <scope>NUCLEOTIDE SEQUENCE [LARGE SCALE GENOMIC DNA]</scope>
    <source>
        <strain evidence="13 14">NBRC 101262</strain>
    </source>
</reference>
<evidence type="ECO:0000256" key="1">
    <source>
        <dbReference type="ARBA" id="ARBA00004571"/>
    </source>
</evidence>
<organism evidence="13 14">
    <name type="scientific">Persicobacter psychrovividus</name>
    <dbReference type="NCBI Taxonomy" id="387638"/>
    <lineage>
        <taxon>Bacteria</taxon>
        <taxon>Pseudomonadati</taxon>
        <taxon>Bacteroidota</taxon>
        <taxon>Cytophagia</taxon>
        <taxon>Cytophagales</taxon>
        <taxon>Persicobacteraceae</taxon>
        <taxon>Persicobacter</taxon>
    </lineage>
</organism>
<dbReference type="InterPro" id="IPR008969">
    <property type="entry name" value="CarboxyPept-like_regulatory"/>
</dbReference>
<dbReference type="InterPro" id="IPR036942">
    <property type="entry name" value="Beta-barrel_TonB_sf"/>
</dbReference>
<proteinExistence type="inferred from homology"/>
<evidence type="ECO:0000259" key="12">
    <source>
        <dbReference type="Pfam" id="PF07715"/>
    </source>
</evidence>
<dbReference type="PROSITE" id="PS52016">
    <property type="entry name" value="TONB_DEPENDENT_REC_3"/>
    <property type="match status" value="1"/>
</dbReference>
<dbReference type="InterPro" id="IPR023996">
    <property type="entry name" value="TonB-dep_OMP_SusC/RagA"/>
</dbReference>
<keyword evidence="14" id="KW-1185">Reference proteome</keyword>
<keyword evidence="7 8" id="KW-0998">Cell outer membrane</keyword>
<evidence type="ECO:0000256" key="2">
    <source>
        <dbReference type="ARBA" id="ARBA00022448"/>
    </source>
</evidence>
<keyword evidence="4 8" id="KW-0812">Transmembrane</keyword>
<keyword evidence="6 8" id="KW-0472">Membrane</keyword>
<dbReference type="Proteomes" id="UP001354989">
    <property type="component" value="Chromosome"/>
</dbReference>
<feature type="domain" description="TonB-dependent receptor-like beta-barrel" evidence="11">
    <location>
        <begin position="408"/>
        <end position="972"/>
    </location>
</feature>
<dbReference type="SUPFAM" id="SSF56935">
    <property type="entry name" value="Porins"/>
    <property type="match status" value="1"/>
</dbReference>
<dbReference type="Pfam" id="PF13715">
    <property type="entry name" value="CarbopepD_reg_2"/>
    <property type="match status" value="1"/>
</dbReference>
<dbReference type="InterPro" id="IPR023997">
    <property type="entry name" value="TonB-dep_OMP_SusC/RagA_CS"/>
</dbReference>
<dbReference type="Pfam" id="PF07715">
    <property type="entry name" value="Plug"/>
    <property type="match status" value="1"/>
</dbReference>
<dbReference type="EMBL" id="AP025292">
    <property type="protein sequence ID" value="BDC98275.1"/>
    <property type="molecule type" value="Genomic_DNA"/>
</dbReference>
<evidence type="ECO:0000313" key="14">
    <source>
        <dbReference type="Proteomes" id="UP001354989"/>
    </source>
</evidence>
<dbReference type="NCBIfam" id="TIGR04056">
    <property type="entry name" value="OMP_RagA_SusC"/>
    <property type="match status" value="1"/>
</dbReference>
<dbReference type="InterPro" id="IPR012910">
    <property type="entry name" value="Plug_dom"/>
</dbReference>
<comment type="similarity">
    <text evidence="8 9">Belongs to the TonB-dependent receptor family.</text>
</comment>
<evidence type="ECO:0000256" key="9">
    <source>
        <dbReference type="RuleBase" id="RU003357"/>
    </source>
</evidence>
<evidence type="ECO:0000256" key="8">
    <source>
        <dbReference type="PROSITE-ProRule" id="PRU01360"/>
    </source>
</evidence>
<dbReference type="Pfam" id="PF00593">
    <property type="entry name" value="TonB_dep_Rec_b-barrel"/>
    <property type="match status" value="1"/>
</dbReference>
<evidence type="ECO:0000256" key="5">
    <source>
        <dbReference type="ARBA" id="ARBA00023077"/>
    </source>
</evidence>
<dbReference type="InterPro" id="IPR039426">
    <property type="entry name" value="TonB-dep_rcpt-like"/>
</dbReference>
<name>A0ABM7VBL1_9BACT</name>
<evidence type="ECO:0000256" key="6">
    <source>
        <dbReference type="ARBA" id="ARBA00023136"/>
    </source>
</evidence>
<comment type="subcellular location">
    <subcellularLocation>
        <location evidence="1 8">Cell outer membrane</location>
        <topology evidence="1 8">Multi-pass membrane protein</topology>
    </subcellularLocation>
</comment>
<evidence type="ECO:0000256" key="7">
    <source>
        <dbReference type="ARBA" id="ARBA00023237"/>
    </source>
</evidence>
<accession>A0ABM7VBL1</accession>
<feature type="signal peptide" evidence="10">
    <location>
        <begin position="1"/>
        <end position="26"/>
    </location>
</feature>
<dbReference type="InterPro" id="IPR037066">
    <property type="entry name" value="Plug_dom_sf"/>
</dbReference>
<evidence type="ECO:0000256" key="10">
    <source>
        <dbReference type="SAM" id="SignalP"/>
    </source>
</evidence>
<protein>
    <submittedName>
        <fullName evidence="13">SusC/RagA family TonB-linked outer membrane protein</fullName>
    </submittedName>
</protein>
<evidence type="ECO:0000259" key="11">
    <source>
        <dbReference type="Pfam" id="PF00593"/>
    </source>
</evidence>
<evidence type="ECO:0000313" key="13">
    <source>
        <dbReference type="EMBL" id="BDC98275.1"/>
    </source>
</evidence>
<feature type="chain" id="PRO_5047200606" evidence="10">
    <location>
        <begin position="27"/>
        <end position="1009"/>
    </location>
</feature>
<gene>
    <name evidence="13" type="ORF">PEPS_05560</name>
</gene>
<dbReference type="Gene3D" id="2.40.170.20">
    <property type="entry name" value="TonB-dependent receptor, beta-barrel domain"/>
    <property type="match status" value="1"/>
</dbReference>
<evidence type="ECO:0000256" key="4">
    <source>
        <dbReference type="ARBA" id="ARBA00022692"/>
    </source>
</evidence>
<dbReference type="InterPro" id="IPR000531">
    <property type="entry name" value="Beta-barrel_TonB"/>
</dbReference>
<keyword evidence="5 9" id="KW-0798">TonB box</keyword>
<keyword evidence="3 8" id="KW-1134">Transmembrane beta strand</keyword>
<evidence type="ECO:0000256" key="3">
    <source>
        <dbReference type="ARBA" id="ARBA00022452"/>
    </source>
</evidence>
<dbReference type="Gene3D" id="2.170.130.10">
    <property type="entry name" value="TonB-dependent receptor, plug domain"/>
    <property type="match status" value="1"/>
</dbReference>
<dbReference type="NCBIfam" id="TIGR04057">
    <property type="entry name" value="SusC_RagA_signa"/>
    <property type="match status" value="1"/>
</dbReference>
<feature type="domain" description="TonB-dependent receptor plug" evidence="12">
    <location>
        <begin position="119"/>
        <end position="234"/>
    </location>
</feature>
<keyword evidence="10" id="KW-0732">Signal</keyword>